<dbReference type="Proteomes" id="UP000430670">
    <property type="component" value="Unassembled WGS sequence"/>
</dbReference>
<accession>A0A6I3SIN3</accession>
<organism evidence="1 2">
    <name type="scientific">Heliobacterium mobile</name>
    <name type="common">Heliobacillus mobilis</name>
    <dbReference type="NCBI Taxonomy" id="28064"/>
    <lineage>
        <taxon>Bacteria</taxon>
        <taxon>Bacillati</taxon>
        <taxon>Bacillota</taxon>
        <taxon>Clostridia</taxon>
        <taxon>Eubacteriales</taxon>
        <taxon>Heliobacteriaceae</taxon>
        <taxon>Heliobacterium</taxon>
    </lineage>
</organism>
<protein>
    <recommendedName>
        <fullName evidence="3">CpXC domain-containing protein</fullName>
    </recommendedName>
</protein>
<comment type="caution">
    <text evidence="1">The sequence shown here is derived from an EMBL/GenBank/DDBJ whole genome shotgun (WGS) entry which is preliminary data.</text>
</comment>
<sequence>MITRVTVECTECGTVRNKVIAAHPHVVLGEDILAEMNRTETCPYCDQTGVRPIEEVA</sequence>
<evidence type="ECO:0000313" key="1">
    <source>
        <dbReference type="EMBL" id="MTV48728.1"/>
    </source>
</evidence>
<dbReference type="OrthoDB" id="2084632at2"/>
<gene>
    <name evidence="1" type="ORF">GJ688_07010</name>
</gene>
<evidence type="ECO:0008006" key="3">
    <source>
        <dbReference type="Google" id="ProtNLM"/>
    </source>
</evidence>
<dbReference type="EMBL" id="WNKU01000006">
    <property type="protein sequence ID" value="MTV48728.1"/>
    <property type="molecule type" value="Genomic_DNA"/>
</dbReference>
<evidence type="ECO:0000313" key="2">
    <source>
        <dbReference type="Proteomes" id="UP000430670"/>
    </source>
</evidence>
<name>A0A6I3SIN3_HELMO</name>
<reference evidence="1 2" key="1">
    <citation type="submission" date="2019-11" db="EMBL/GenBank/DDBJ databases">
        <title>Whole-genome sequence of a the green, strictly anaerobic photosynthetic bacterium Heliobacillus mobilis DSM 6151.</title>
        <authorList>
            <person name="Kyndt J.A."/>
            <person name="Meyer T.E."/>
        </authorList>
    </citation>
    <scope>NUCLEOTIDE SEQUENCE [LARGE SCALE GENOMIC DNA]</scope>
    <source>
        <strain evidence="1 2">DSM 6151</strain>
    </source>
</reference>
<dbReference type="AlphaFoldDB" id="A0A6I3SIN3"/>
<keyword evidence="2" id="KW-1185">Reference proteome</keyword>
<dbReference type="RefSeq" id="WP_155475834.1">
    <property type="nucleotide sequence ID" value="NZ_WNKU01000006.1"/>
</dbReference>
<proteinExistence type="predicted"/>